<feature type="compositionally biased region" description="Low complexity" evidence="1">
    <location>
        <begin position="120"/>
        <end position="129"/>
    </location>
</feature>
<keyword evidence="3" id="KW-1185">Reference proteome</keyword>
<feature type="compositionally biased region" description="Low complexity" evidence="1">
    <location>
        <begin position="59"/>
        <end position="75"/>
    </location>
</feature>
<organism evidence="2 3">
    <name type="scientific">Neofusicoccum ribis</name>
    <dbReference type="NCBI Taxonomy" id="45134"/>
    <lineage>
        <taxon>Eukaryota</taxon>
        <taxon>Fungi</taxon>
        <taxon>Dikarya</taxon>
        <taxon>Ascomycota</taxon>
        <taxon>Pezizomycotina</taxon>
        <taxon>Dothideomycetes</taxon>
        <taxon>Dothideomycetes incertae sedis</taxon>
        <taxon>Botryosphaeriales</taxon>
        <taxon>Botryosphaeriaceae</taxon>
        <taxon>Neofusicoccum</taxon>
    </lineage>
</organism>
<dbReference type="Proteomes" id="UP001521116">
    <property type="component" value="Unassembled WGS sequence"/>
</dbReference>
<gene>
    <name evidence="2" type="ORF">SLS56_003610</name>
</gene>
<protein>
    <submittedName>
        <fullName evidence="2">Uncharacterized protein</fullName>
    </submittedName>
</protein>
<evidence type="ECO:0000256" key="1">
    <source>
        <dbReference type="SAM" id="MobiDB-lite"/>
    </source>
</evidence>
<dbReference type="EMBL" id="JAJVDC020000029">
    <property type="protein sequence ID" value="KAL1632531.1"/>
    <property type="molecule type" value="Genomic_DNA"/>
</dbReference>
<evidence type="ECO:0000313" key="2">
    <source>
        <dbReference type="EMBL" id="KAL1632531.1"/>
    </source>
</evidence>
<name>A0ABR3SZJ9_9PEZI</name>
<proteinExistence type="predicted"/>
<evidence type="ECO:0000313" key="3">
    <source>
        <dbReference type="Proteomes" id="UP001521116"/>
    </source>
</evidence>
<feature type="region of interest" description="Disordered" evidence="1">
    <location>
        <begin position="361"/>
        <end position="425"/>
    </location>
</feature>
<comment type="caution">
    <text evidence="2">The sequence shown here is derived from an EMBL/GenBank/DDBJ whole genome shotgun (WGS) entry which is preliminary data.</text>
</comment>
<reference evidence="2 3" key="1">
    <citation type="submission" date="2024-02" db="EMBL/GenBank/DDBJ databases">
        <title>De novo assembly and annotation of 12 fungi associated with fruit tree decline syndrome in Ontario, Canada.</title>
        <authorList>
            <person name="Sulman M."/>
            <person name="Ellouze W."/>
            <person name="Ilyukhin E."/>
        </authorList>
    </citation>
    <scope>NUCLEOTIDE SEQUENCE [LARGE SCALE GENOMIC DNA]</scope>
    <source>
        <strain evidence="2 3">M1-105</strain>
    </source>
</reference>
<feature type="compositionally biased region" description="Low complexity" evidence="1">
    <location>
        <begin position="38"/>
        <end position="51"/>
    </location>
</feature>
<accession>A0ABR3SZJ9</accession>
<feature type="compositionally biased region" description="Low complexity" evidence="1">
    <location>
        <begin position="136"/>
        <end position="177"/>
    </location>
</feature>
<sequence length="425" mass="45713">MDSQDQHNQPGPGYHDLPPGQETPADQQPDAVQSKAEQQQQDLPQPQPHLQTNQPYPPYAFGFPPQPQQQQPTGAANQDQNYGMPPHFQHMSYGGYNFPPPPSQYAYPIASAAPHLRDGSQPPESQPEQLQHDQEQQFQPGASQDFQQNLPQQFQQVPDSQQGQPQQFLQGAPQQVQHGNHQYGAPHYPGFPPQQYPYWGHPGQMPGYPPQFFSGPMMQSNSHEPTPEPTLKASTPHRGHSDSPAAPPDQAVQQHGTYPMPPMMGGFPYPGPAHPYYNHPAPSMPPAVPPAAQPTPEPPKPTQENVAAPPLPGSAPLDPALDAASTPAAGLVSVQLPPDVLQQLLGNPQVLAALRESGYAGDERALGGAEAAAPRTPLGQEQRSSPSGGQQDSSPQDERTIGSDGPMTLAQLAAVRREGEGEKEG</sequence>
<feature type="compositionally biased region" description="Basic and acidic residues" evidence="1">
    <location>
        <begin position="415"/>
        <end position="425"/>
    </location>
</feature>
<feature type="region of interest" description="Disordered" evidence="1">
    <location>
        <begin position="1"/>
        <end position="325"/>
    </location>
</feature>
<feature type="compositionally biased region" description="Low complexity" evidence="1">
    <location>
        <begin position="384"/>
        <end position="394"/>
    </location>
</feature>
<feature type="compositionally biased region" description="Pro residues" evidence="1">
    <location>
        <begin position="282"/>
        <end position="301"/>
    </location>
</feature>